<dbReference type="InterPro" id="IPR006311">
    <property type="entry name" value="TAT_signal"/>
</dbReference>
<dbReference type="RefSeq" id="WP_349242945.1">
    <property type="nucleotide sequence ID" value="NZ_JASCXX010000001.1"/>
</dbReference>
<dbReference type="GO" id="GO:0000287">
    <property type="term" value="F:magnesium ion binding"/>
    <property type="evidence" value="ECO:0007669"/>
    <property type="project" value="TreeGrafter"/>
</dbReference>
<dbReference type="PANTHER" id="PTHR13794:SF58">
    <property type="entry name" value="MITOCHONDRIAL ENOLASE SUPERFAMILY MEMBER 1"/>
    <property type="match status" value="1"/>
</dbReference>
<comment type="cofactor">
    <cofactor evidence="1">
        <name>Mg(2+)</name>
        <dbReference type="ChEBI" id="CHEBI:18420"/>
    </cofactor>
</comment>
<dbReference type="PROSITE" id="PS51257">
    <property type="entry name" value="PROKAR_LIPOPROTEIN"/>
    <property type="match status" value="1"/>
</dbReference>
<dbReference type="SMART" id="SM00922">
    <property type="entry name" value="MR_MLE"/>
    <property type="match status" value="1"/>
</dbReference>
<protein>
    <submittedName>
        <fullName evidence="5">Enolase C-terminal domain-like protein</fullName>
    </submittedName>
</protein>
<dbReference type="SUPFAM" id="SSF51604">
    <property type="entry name" value="Enolase C-terminal domain-like"/>
    <property type="match status" value="1"/>
</dbReference>
<dbReference type="GO" id="GO:0016836">
    <property type="term" value="F:hydro-lyase activity"/>
    <property type="evidence" value="ECO:0007669"/>
    <property type="project" value="TreeGrafter"/>
</dbReference>
<dbReference type="SFLD" id="SFLDS00001">
    <property type="entry name" value="Enolase"/>
    <property type="match status" value="1"/>
</dbReference>
<dbReference type="InterPro" id="IPR013341">
    <property type="entry name" value="Mandelate_racemase_N_dom"/>
</dbReference>
<dbReference type="InterPro" id="IPR029017">
    <property type="entry name" value="Enolase-like_N"/>
</dbReference>
<dbReference type="GO" id="GO:0016052">
    <property type="term" value="P:carbohydrate catabolic process"/>
    <property type="evidence" value="ECO:0007669"/>
    <property type="project" value="TreeGrafter"/>
</dbReference>
<dbReference type="InterPro" id="IPR046945">
    <property type="entry name" value="RHMD-like"/>
</dbReference>
<dbReference type="Gene3D" id="3.30.390.10">
    <property type="entry name" value="Enolase-like, N-terminal domain"/>
    <property type="match status" value="1"/>
</dbReference>
<dbReference type="Pfam" id="PF02746">
    <property type="entry name" value="MR_MLE_N"/>
    <property type="match status" value="1"/>
</dbReference>
<evidence type="ECO:0000313" key="6">
    <source>
        <dbReference type="Proteomes" id="UP001431776"/>
    </source>
</evidence>
<gene>
    <name evidence="5" type="ORF">QJ522_00645</name>
</gene>
<name>A0AAW6TVJ8_9BACT</name>
<dbReference type="AlphaFoldDB" id="A0AAW6TVJ8"/>
<dbReference type="SFLD" id="SFLDG00179">
    <property type="entry name" value="mandelate_racemase"/>
    <property type="match status" value="1"/>
</dbReference>
<keyword evidence="3" id="KW-0460">Magnesium</keyword>
<dbReference type="InterPro" id="IPR013342">
    <property type="entry name" value="Mandelate_racemase_C"/>
</dbReference>
<evidence type="ECO:0000313" key="5">
    <source>
        <dbReference type="EMBL" id="MDI6447534.1"/>
    </source>
</evidence>
<feature type="domain" description="Mandelate racemase/muconate lactonizing enzyme C-terminal" evidence="4">
    <location>
        <begin position="189"/>
        <end position="294"/>
    </location>
</feature>
<reference evidence="5" key="1">
    <citation type="submission" date="2023-05" db="EMBL/GenBank/DDBJ databases">
        <title>Anaerotaeda fermentans gen. nov., sp. nov., a novel anaerobic planctomycete of the new family within the order Sedimentisphaerales isolated from Taman Peninsula, Russia.</title>
        <authorList>
            <person name="Khomyakova M.A."/>
            <person name="Merkel A.Y."/>
            <person name="Slobodkin A.I."/>
        </authorList>
    </citation>
    <scope>NUCLEOTIDE SEQUENCE</scope>
    <source>
        <strain evidence="5">M17dextr</strain>
    </source>
</reference>
<organism evidence="5 6">
    <name type="scientific">Anaerobaca lacustris</name>
    <dbReference type="NCBI Taxonomy" id="3044600"/>
    <lineage>
        <taxon>Bacteria</taxon>
        <taxon>Pseudomonadati</taxon>
        <taxon>Planctomycetota</taxon>
        <taxon>Phycisphaerae</taxon>
        <taxon>Sedimentisphaerales</taxon>
        <taxon>Anaerobacaceae</taxon>
        <taxon>Anaerobaca</taxon>
    </lineage>
</organism>
<dbReference type="EMBL" id="JASCXX010000001">
    <property type="protein sequence ID" value="MDI6447534.1"/>
    <property type="molecule type" value="Genomic_DNA"/>
</dbReference>
<evidence type="ECO:0000256" key="2">
    <source>
        <dbReference type="ARBA" id="ARBA00022723"/>
    </source>
</evidence>
<dbReference type="SUPFAM" id="SSF54826">
    <property type="entry name" value="Enolase N-terminal domain-like"/>
    <property type="match status" value="1"/>
</dbReference>
<evidence type="ECO:0000256" key="1">
    <source>
        <dbReference type="ARBA" id="ARBA00001946"/>
    </source>
</evidence>
<evidence type="ECO:0000256" key="3">
    <source>
        <dbReference type="ARBA" id="ARBA00022842"/>
    </source>
</evidence>
<sequence>MDMNRRRFLRWTGLAAAGSSVSGCSGVTRPLQTGRKPSGVTMEELDTAIAGPVLQRNRLDLPVAIESIRLLRKDREYFVHVRSRDGAEGIAVTNDRAVQLSAILKERVIPYFIGKDARDLETHLWGVYRHQSNYKLQGLALWCPVAWVEFAVLDMLGRIAGKSMGELFGPVVRREVPYYVASSRRDSTPQEEVEHLQQLIDETGARAVKYRVGGRMSRNEDALPGRTKTLIPLSRKVLGDRIDIHADSNSSYDPPVAIEIGRMLEEIRAVYFEEPCPFDHLEDTKRVADTLTIPVAGGEQEYSEWRFRWTIANRGVDIVQPDLQYYGGLVRSTRVARMAALADMPTTVHISGGFGFVYMLHFASYVPDVGRYQEYKKGIEKYAGWFDPPLKAANGAMAVPTGPGVGIVNIADVLEDAQEV</sequence>
<keyword evidence="2" id="KW-0479">Metal-binding</keyword>
<dbReference type="InterPro" id="IPR036849">
    <property type="entry name" value="Enolase-like_C_sf"/>
</dbReference>
<proteinExistence type="predicted"/>
<dbReference type="CDD" id="cd03316">
    <property type="entry name" value="MR_like"/>
    <property type="match status" value="1"/>
</dbReference>
<dbReference type="Pfam" id="PF13378">
    <property type="entry name" value="MR_MLE_C"/>
    <property type="match status" value="1"/>
</dbReference>
<evidence type="ECO:0000259" key="4">
    <source>
        <dbReference type="SMART" id="SM00922"/>
    </source>
</evidence>
<keyword evidence="6" id="KW-1185">Reference proteome</keyword>
<dbReference type="Proteomes" id="UP001431776">
    <property type="component" value="Unassembled WGS sequence"/>
</dbReference>
<dbReference type="Gene3D" id="3.20.20.120">
    <property type="entry name" value="Enolase-like C-terminal domain"/>
    <property type="match status" value="1"/>
</dbReference>
<accession>A0AAW6TVJ8</accession>
<dbReference type="InterPro" id="IPR029065">
    <property type="entry name" value="Enolase_C-like"/>
</dbReference>
<comment type="caution">
    <text evidence="5">The sequence shown here is derived from an EMBL/GenBank/DDBJ whole genome shotgun (WGS) entry which is preliminary data.</text>
</comment>
<dbReference type="PANTHER" id="PTHR13794">
    <property type="entry name" value="ENOLASE SUPERFAMILY, MANDELATE RACEMASE"/>
    <property type="match status" value="1"/>
</dbReference>
<dbReference type="PROSITE" id="PS51318">
    <property type="entry name" value="TAT"/>
    <property type="match status" value="1"/>
</dbReference>